<name>A0A1W1CI81_9ZZZZ</name>
<gene>
    <name evidence="1" type="ORF">MNB_SV-13-992</name>
</gene>
<protein>
    <submittedName>
        <fullName evidence="1">Uncharacterized protein</fullName>
    </submittedName>
</protein>
<reference evidence="1" key="1">
    <citation type="submission" date="2016-10" db="EMBL/GenBank/DDBJ databases">
        <authorList>
            <person name="de Groot N.N."/>
        </authorList>
    </citation>
    <scope>NUCLEOTIDE SEQUENCE</scope>
</reference>
<evidence type="ECO:0000313" key="1">
    <source>
        <dbReference type="EMBL" id="SFV65455.1"/>
    </source>
</evidence>
<proteinExistence type="predicted"/>
<accession>A0A1W1CI81</accession>
<organism evidence="1">
    <name type="scientific">hydrothermal vent metagenome</name>
    <dbReference type="NCBI Taxonomy" id="652676"/>
    <lineage>
        <taxon>unclassified sequences</taxon>
        <taxon>metagenomes</taxon>
        <taxon>ecological metagenomes</taxon>
    </lineage>
</organism>
<dbReference type="AlphaFoldDB" id="A0A1W1CI81"/>
<dbReference type="EMBL" id="FPHM01000094">
    <property type="protein sequence ID" value="SFV65455.1"/>
    <property type="molecule type" value="Genomic_DNA"/>
</dbReference>
<sequence>MEDRYIELLQAILKAGERDVIYLAVFLSENNIDAYEVIPEDGDVDFNLVMYKALVVKAESIKEEIQSILKDIDVNYNEDNLSMYCPGVYANFIDSGFDDAYEIWNALNREELVGEYVSDLADFLVTEEIVDSSVEELENKIKKDLV</sequence>